<comment type="caution">
    <text evidence="1">The sequence shown here is derived from an EMBL/GenBank/DDBJ whole genome shotgun (WGS) entry which is preliminary data.</text>
</comment>
<dbReference type="EMBL" id="JARKNE010000003">
    <property type="protein sequence ID" value="KAK5839216.1"/>
    <property type="molecule type" value="Genomic_DNA"/>
</dbReference>
<accession>A0ABR0QIT0</accession>
<dbReference type="Proteomes" id="UP001358586">
    <property type="component" value="Chromosome 3"/>
</dbReference>
<evidence type="ECO:0000313" key="1">
    <source>
        <dbReference type="EMBL" id="KAK5839216.1"/>
    </source>
</evidence>
<organism evidence="1 2">
    <name type="scientific">Gossypium arboreum</name>
    <name type="common">Tree cotton</name>
    <name type="synonym">Gossypium nanking</name>
    <dbReference type="NCBI Taxonomy" id="29729"/>
    <lineage>
        <taxon>Eukaryota</taxon>
        <taxon>Viridiplantae</taxon>
        <taxon>Streptophyta</taxon>
        <taxon>Embryophyta</taxon>
        <taxon>Tracheophyta</taxon>
        <taxon>Spermatophyta</taxon>
        <taxon>Magnoliopsida</taxon>
        <taxon>eudicotyledons</taxon>
        <taxon>Gunneridae</taxon>
        <taxon>Pentapetalae</taxon>
        <taxon>rosids</taxon>
        <taxon>malvids</taxon>
        <taxon>Malvales</taxon>
        <taxon>Malvaceae</taxon>
        <taxon>Malvoideae</taxon>
        <taxon>Gossypium</taxon>
    </lineage>
</organism>
<gene>
    <name evidence="1" type="ORF">PVK06_007990</name>
</gene>
<sequence length="152" mass="17705">MKSKEVIRLMCQELGSLINLSLDVICLIYRFREGSLLGPTIGTIKDSSEKIDRILCNARWCNWFPNCLASSDIAIGSDHKPLFLCLEKRDKQNWKSFKFMSKWLVNDERKDAVMEGWSFNGSGEFGVNSHIKWRKLGELSQWNNMTRRNVRK</sequence>
<reference evidence="1 2" key="1">
    <citation type="submission" date="2023-03" db="EMBL/GenBank/DDBJ databases">
        <title>WGS of Gossypium arboreum.</title>
        <authorList>
            <person name="Yu D."/>
        </authorList>
    </citation>
    <scope>NUCLEOTIDE SEQUENCE [LARGE SCALE GENOMIC DNA]</scope>
    <source>
        <tissue evidence="1">Leaf</tissue>
    </source>
</reference>
<evidence type="ECO:0008006" key="3">
    <source>
        <dbReference type="Google" id="ProtNLM"/>
    </source>
</evidence>
<keyword evidence="2" id="KW-1185">Reference proteome</keyword>
<evidence type="ECO:0000313" key="2">
    <source>
        <dbReference type="Proteomes" id="UP001358586"/>
    </source>
</evidence>
<dbReference type="InterPro" id="IPR036691">
    <property type="entry name" value="Endo/exonu/phosph_ase_sf"/>
</dbReference>
<dbReference type="SUPFAM" id="SSF56219">
    <property type="entry name" value="DNase I-like"/>
    <property type="match status" value="1"/>
</dbReference>
<name>A0ABR0QIT0_GOSAR</name>
<protein>
    <recommendedName>
        <fullName evidence="3">Reverse transcriptase</fullName>
    </recommendedName>
</protein>
<proteinExistence type="predicted"/>